<keyword evidence="7" id="KW-1185">Reference proteome</keyword>
<evidence type="ECO:0000256" key="2">
    <source>
        <dbReference type="ARBA" id="ARBA00023015"/>
    </source>
</evidence>
<name>A0ABU7GAT4_9ALTE</name>
<evidence type="ECO:0000256" key="3">
    <source>
        <dbReference type="ARBA" id="ARBA00023125"/>
    </source>
</evidence>
<dbReference type="Proteomes" id="UP001310248">
    <property type="component" value="Unassembled WGS sequence"/>
</dbReference>
<dbReference type="InterPro" id="IPR036390">
    <property type="entry name" value="WH_DNA-bd_sf"/>
</dbReference>
<dbReference type="InterPro" id="IPR005119">
    <property type="entry name" value="LysR_subst-bd"/>
</dbReference>
<reference evidence="7" key="1">
    <citation type="submission" date="2023-07" db="EMBL/GenBank/DDBJ databases">
        <title>Draft genome sequence of Agarivorans aestuarii strain ZMCS4, a CAZymes producing bacteria isolated from the marine brown algae Clodostephus spongiosus.</title>
        <authorList>
            <person name="Lorente B."/>
            <person name="Cabral C."/>
            <person name="Frias J."/>
            <person name="Faria J."/>
            <person name="Toubarro D."/>
        </authorList>
    </citation>
    <scope>NUCLEOTIDE SEQUENCE [LARGE SCALE GENOMIC DNA]</scope>
    <source>
        <strain evidence="7">ZMCS4</strain>
    </source>
</reference>
<keyword evidence="3" id="KW-0238">DNA-binding</keyword>
<sequence length="302" mass="33519">MRTLPPLNALIAFEAVARNQSVAKAGEELGISQSAVSHRLRLLEDYLAEPLLIKVGRQLQLSEAGRSYFGEVERILNELSHITRQVKGEGIAQLRLTAYSSFALKRLVPLLPSFRARNPEIDLRLQMITEEPVLSSTTGDLFICFAHSAPGYVSHLLHKERLVAVCSPSLYQEIDQQNWRQDLPQFPLLSCDLDEDAQQPGGDWAVWSKGLGISLPSNQAFHSFSHQVLALEAAATGQGIALVSDFMVEKDIREGKLVDLPVSSVYTGYDFYLCYKQARSRDQGLRAVADWLIETGASPLEV</sequence>
<dbReference type="InterPro" id="IPR000847">
    <property type="entry name" value="LysR_HTH_N"/>
</dbReference>
<reference evidence="6 7" key="2">
    <citation type="submission" date="2023-12" db="EMBL/GenBank/DDBJ databases">
        <authorList>
            <consortium name="Cladostephus spongiosus"/>
            <person name="Lorente B."/>
            <person name="Cabral C."/>
            <person name="Frias J."/>
            <person name="Faria J."/>
            <person name="Toubarro D."/>
        </authorList>
    </citation>
    <scope>NUCLEOTIDE SEQUENCE [LARGE SCALE GENOMIC DNA]</scope>
    <source>
        <strain evidence="6 7">ZMCS4</strain>
    </source>
</reference>
<evidence type="ECO:0000256" key="1">
    <source>
        <dbReference type="ARBA" id="ARBA00009437"/>
    </source>
</evidence>
<evidence type="ECO:0000256" key="4">
    <source>
        <dbReference type="ARBA" id="ARBA00023163"/>
    </source>
</evidence>
<dbReference type="PANTHER" id="PTHR30537:SF26">
    <property type="entry name" value="GLYCINE CLEAVAGE SYSTEM TRANSCRIPTIONAL ACTIVATOR"/>
    <property type="match status" value="1"/>
</dbReference>
<comment type="caution">
    <text evidence="6">The sequence shown here is derived from an EMBL/GenBank/DDBJ whole genome shotgun (WGS) entry which is preliminary data.</text>
</comment>
<dbReference type="Pfam" id="PF03466">
    <property type="entry name" value="LysR_substrate"/>
    <property type="match status" value="1"/>
</dbReference>
<dbReference type="Pfam" id="PF00126">
    <property type="entry name" value="HTH_1"/>
    <property type="match status" value="1"/>
</dbReference>
<dbReference type="PROSITE" id="PS50931">
    <property type="entry name" value="HTH_LYSR"/>
    <property type="match status" value="1"/>
</dbReference>
<evidence type="ECO:0000259" key="5">
    <source>
        <dbReference type="PROSITE" id="PS50931"/>
    </source>
</evidence>
<proteinExistence type="inferred from homology"/>
<gene>
    <name evidence="6" type="ORF">SNR37_001616</name>
</gene>
<dbReference type="InterPro" id="IPR036388">
    <property type="entry name" value="WH-like_DNA-bd_sf"/>
</dbReference>
<keyword evidence="4" id="KW-0804">Transcription</keyword>
<evidence type="ECO:0000313" key="6">
    <source>
        <dbReference type="EMBL" id="MEE1676284.1"/>
    </source>
</evidence>
<dbReference type="SUPFAM" id="SSF53850">
    <property type="entry name" value="Periplasmic binding protein-like II"/>
    <property type="match status" value="1"/>
</dbReference>
<dbReference type="Gene3D" id="1.10.10.10">
    <property type="entry name" value="Winged helix-like DNA-binding domain superfamily/Winged helix DNA-binding domain"/>
    <property type="match status" value="1"/>
</dbReference>
<dbReference type="EMBL" id="JAYDYW010000019">
    <property type="protein sequence ID" value="MEE1676284.1"/>
    <property type="molecule type" value="Genomic_DNA"/>
</dbReference>
<evidence type="ECO:0000313" key="7">
    <source>
        <dbReference type="Proteomes" id="UP001310248"/>
    </source>
</evidence>
<dbReference type="Gene3D" id="3.40.190.10">
    <property type="entry name" value="Periplasmic binding protein-like II"/>
    <property type="match status" value="2"/>
</dbReference>
<feature type="domain" description="HTH lysR-type" evidence="5">
    <location>
        <begin position="5"/>
        <end position="62"/>
    </location>
</feature>
<dbReference type="SUPFAM" id="SSF46785">
    <property type="entry name" value="Winged helix' DNA-binding domain"/>
    <property type="match status" value="1"/>
</dbReference>
<comment type="similarity">
    <text evidence="1">Belongs to the LysR transcriptional regulatory family.</text>
</comment>
<organism evidence="6 7">
    <name type="scientific">Agarivorans aestuarii</name>
    <dbReference type="NCBI Taxonomy" id="1563703"/>
    <lineage>
        <taxon>Bacteria</taxon>
        <taxon>Pseudomonadati</taxon>
        <taxon>Pseudomonadota</taxon>
        <taxon>Gammaproteobacteria</taxon>
        <taxon>Alteromonadales</taxon>
        <taxon>Alteromonadaceae</taxon>
        <taxon>Agarivorans</taxon>
    </lineage>
</organism>
<keyword evidence="2" id="KW-0805">Transcription regulation</keyword>
<protein>
    <submittedName>
        <fullName evidence="6">LysR substrate-binding domain-containing protein</fullName>
    </submittedName>
</protein>
<accession>A0ABU7GAT4</accession>
<dbReference type="RefSeq" id="WP_163133725.1">
    <property type="nucleotide sequence ID" value="NZ_JAYDYW010000019.1"/>
</dbReference>
<dbReference type="PANTHER" id="PTHR30537">
    <property type="entry name" value="HTH-TYPE TRANSCRIPTIONAL REGULATOR"/>
    <property type="match status" value="1"/>
</dbReference>
<dbReference type="InterPro" id="IPR058163">
    <property type="entry name" value="LysR-type_TF_proteobact-type"/>
</dbReference>